<evidence type="ECO:0000313" key="3">
    <source>
        <dbReference type="Proteomes" id="UP000317171"/>
    </source>
</evidence>
<protein>
    <submittedName>
        <fullName evidence="2">Uncharacterized protein</fullName>
    </submittedName>
</protein>
<name>A0A517RPY5_9PLAN</name>
<sequence length="102" mass="12127">MEKLDLYPTLINWPFLIGGCLAGFSIRYEIGTVPLWLLFALMVIAYEMIRVYRILNQLEDEVTLDQIRSYYSKDMARKWIPWRDQARGINSERYTKSSSERV</sequence>
<keyword evidence="1" id="KW-1133">Transmembrane helix</keyword>
<evidence type="ECO:0000313" key="2">
    <source>
        <dbReference type="EMBL" id="QDT45941.1"/>
    </source>
</evidence>
<dbReference type="KEGG" id="gaz:Pan241w_60690"/>
<dbReference type="AlphaFoldDB" id="A0A517RPY5"/>
<dbReference type="RefSeq" id="WP_145223020.1">
    <property type="nucleotide sequence ID" value="NZ_CP036269.1"/>
</dbReference>
<dbReference type="OrthoDB" id="277673at2"/>
<organism evidence="2 3">
    <name type="scientific">Gimesia alba</name>
    <dbReference type="NCBI Taxonomy" id="2527973"/>
    <lineage>
        <taxon>Bacteria</taxon>
        <taxon>Pseudomonadati</taxon>
        <taxon>Planctomycetota</taxon>
        <taxon>Planctomycetia</taxon>
        <taxon>Planctomycetales</taxon>
        <taxon>Planctomycetaceae</taxon>
        <taxon>Gimesia</taxon>
    </lineage>
</organism>
<proteinExistence type="predicted"/>
<gene>
    <name evidence="2" type="ORF">Pan241w_60690</name>
</gene>
<accession>A0A517RPY5</accession>
<keyword evidence="3" id="KW-1185">Reference proteome</keyword>
<dbReference type="Proteomes" id="UP000317171">
    <property type="component" value="Chromosome"/>
</dbReference>
<feature type="transmembrane region" description="Helical" evidence="1">
    <location>
        <begin position="32"/>
        <end position="49"/>
    </location>
</feature>
<reference evidence="2 3" key="1">
    <citation type="submission" date="2019-02" db="EMBL/GenBank/DDBJ databases">
        <title>Deep-cultivation of Planctomycetes and their phenomic and genomic characterization uncovers novel biology.</title>
        <authorList>
            <person name="Wiegand S."/>
            <person name="Jogler M."/>
            <person name="Boedeker C."/>
            <person name="Pinto D."/>
            <person name="Vollmers J."/>
            <person name="Rivas-Marin E."/>
            <person name="Kohn T."/>
            <person name="Peeters S.H."/>
            <person name="Heuer A."/>
            <person name="Rast P."/>
            <person name="Oberbeckmann S."/>
            <person name="Bunk B."/>
            <person name="Jeske O."/>
            <person name="Meyerdierks A."/>
            <person name="Storesund J.E."/>
            <person name="Kallscheuer N."/>
            <person name="Luecker S."/>
            <person name="Lage O.M."/>
            <person name="Pohl T."/>
            <person name="Merkel B.J."/>
            <person name="Hornburger P."/>
            <person name="Mueller R.-W."/>
            <person name="Bruemmer F."/>
            <person name="Labrenz M."/>
            <person name="Spormann A.M."/>
            <person name="Op den Camp H."/>
            <person name="Overmann J."/>
            <person name="Amann R."/>
            <person name="Jetten M.S.M."/>
            <person name="Mascher T."/>
            <person name="Medema M.H."/>
            <person name="Devos D.P."/>
            <person name="Kaster A.-K."/>
            <person name="Ovreas L."/>
            <person name="Rohde M."/>
            <person name="Galperin M.Y."/>
            <person name="Jogler C."/>
        </authorList>
    </citation>
    <scope>NUCLEOTIDE SEQUENCE [LARGE SCALE GENOMIC DNA]</scope>
    <source>
        <strain evidence="2 3">Pan241w</strain>
    </source>
</reference>
<keyword evidence="1" id="KW-0472">Membrane</keyword>
<keyword evidence="1" id="KW-0812">Transmembrane</keyword>
<dbReference type="EMBL" id="CP036269">
    <property type="protein sequence ID" value="QDT45941.1"/>
    <property type="molecule type" value="Genomic_DNA"/>
</dbReference>
<evidence type="ECO:0000256" key="1">
    <source>
        <dbReference type="SAM" id="Phobius"/>
    </source>
</evidence>
<dbReference type="PROSITE" id="PS51257">
    <property type="entry name" value="PROKAR_LIPOPROTEIN"/>
    <property type="match status" value="1"/>
</dbReference>